<keyword evidence="3" id="KW-1185">Reference proteome</keyword>
<gene>
    <name evidence="2" type="ORF">GCM10023175_52840</name>
</gene>
<dbReference type="PANTHER" id="PTHR11647:SF1">
    <property type="entry name" value="COLLAPSIN RESPONSE MEDIATOR PROTEIN"/>
    <property type="match status" value="1"/>
</dbReference>
<dbReference type="Gene3D" id="2.30.40.10">
    <property type="entry name" value="Urease, subunit C, domain 1"/>
    <property type="match status" value="1"/>
</dbReference>
<dbReference type="CDD" id="cd01297">
    <property type="entry name" value="D-aminoacylase"/>
    <property type="match status" value="1"/>
</dbReference>
<dbReference type="EMBL" id="BAABGT010000083">
    <property type="protein sequence ID" value="GAA4554584.1"/>
    <property type="molecule type" value="Genomic_DNA"/>
</dbReference>
<dbReference type="Proteomes" id="UP001501598">
    <property type="component" value="Unassembled WGS sequence"/>
</dbReference>
<evidence type="ECO:0000313" key="2">
    <source>
        <dbReference type="EMBL" id="GAA4554584.1"/>
    </source>
</evidence>
<dbReference type="InterPro" id="IPR032466">
    <property type="entry name" value="Metal_Hydrolase"/>
</dbReference>
<dbReference type="PANTHER" id="PTHR11647">
    <property type="entry name" value="HYDRANTOINASE/DIHYDROPYRIMIDINASE FAMILY MEMBER"/>
    <property type="match status" value="1"/>
</dbReference>
<sequence>MTEYDQVIRGGVVVDGTGAPERVADVAVRDGRIVEVGRVSGRGHREVSADGAHVLPGFVDIHTHYDGQATWADQMQPSSWHGVTTVVMGNCGVGFAPVAGHDHDRLIALMEGVEDIPATALAEGLKWEWTSFPEYLDHLAVRRHDVDIAAQVPHAALRLFVMGDRAVADEDATEAEVAAMGRLTVEALEAGALGFSTSRTVNHKTRAGELIFSYGAAASELVGIATAMHGAGSGVIQMITDWSADSRPEFDLVRAMLAASGRPMSISLLQTRAAPDKHRDVLGFLDEVNAEGHRVRAQVAARAIGLILGLECTLHPFMFSPGWRAISHLPVAEQARRMADPTVRAQILDGDGSVERAFIAGSGHVTQFEQMFELGEEPDYEPGPEQSLAARAAACGRTPEELAYDILLSDNGRGMLYKPSGNYVSGDLGVVGEMLGHRYTVAGLSDGGAHVGTICDASFPTYLLTHWARDRDNRFSLPEMVRTQTSRTAEAVGLSDRGSIRPGLRADLLVVDHANLRLHKPQMVFDLPAGGGRLLQSASGYVHTFVGGVETYRDGEATGELPGRLVRGAR</sequence>
<dbReference type="InterPro" id="IPR013108">
    <property type="entry name" value="Amidohydro_3"/>
</dbReference>
<proteinExistence type="predicted"/>
<dbReference type="SUPFAM" id="SSF51338">
    <property type="entry name" value="Composite domain of metallo-dependent hydrolases"/>
    <property type="match status" value="1"/>
</dbReference>
<comment type="caution">
    <text evidence="2">The sequence shown here is derived from an EMBL/GenBank/DDBJ whole genome shotgun (WGS) entry which is preliminary data.</text>
</comment>
<protein>
    <submittedName>
        <fullName evidence="2">Amidohydrolase family protein</fullName>
    </submittedName>
</protein>
<organism evidence="2 3">
    <name type="scientific">Pseudonocardia xishanensis</name>
    <dbReference type="NCBI Taxonomy" id="630995"/>
    <lineage>
        <taxon>Bacteria</taxon>
        <taxon>Bacillati</taxon>
        <taxon>Actinomycetota</taxon>
        <taxon>Actinomycetes</taxon>
        <taxon>Pseudonocardiales</taxon>
        <taxon>Pseudonocardiaceae</taxon>
        <taxon>Pseudonocardia</taxon>
    </lineage>
</organism>
<evidence type="ECO:0000313" key="3">
    <source>
        <dbReference type="Proteomes" id="UP001501598"/>
    </source>
</evidence>
<dbReference type="Gene3D" id="3.20.20.140">
    <property type="entry name" value="Metal-dependent hydrolases"/>
    <property type="match status" value="2"/>
</dbReference>
<evidence type="ECO:0000259" key="1">
    <source>
        <dbReference type="Pfam" id="PF07969"/>
    </source>
</evidence>
<dbReference type="InterPro" id="IPR050378">
    <property type="entry name" value="Metallo-dep_Hydrolases_sf"/>
</dbReference>
<reference evidence="3" key="1">
    <citation type="journal article" date="2019" name="Int. J. Syst. Evol. Microbiol.">
        <title>The Global Catalogue of Microorganisms (GCM) 10K type strain sequencing project: providing services to taxonomists for standard genome sequencing and annotation.</title>
        <authorList>
            <consortium name="The Broad Institute Genomics Platform"/>
            <consortium name="The Broad Institute Genome Sequencing Center for Infectious Disease"/>
            <person name="Wu L."/>
            <person name="Ma J."/>
        </authorList>
    </citation>
    <scope>NUCLEOTIDE SEQUENCE [LARGE SCALE GENOMIC DNA]</scope>
    <source>
        <strain evidence="3">JCM 17906</strain>
    </source>
</reference>
<dbReference type="InterPro" id="IPR011059">
    <property type="entry name" value="Metal-dep_hydrolase_composite"/>
</dbReference>
<feature type="domain" description="Amidohydrolase 3" evidence="1">
    <location>
        <begin position="46"/>
        <end position="552"/>
    </location>
</feature>
<name>A0ABP8RZS1_9PSEU</name>
<accession>A0ABP8RZS1</accession>
<dbReference type="Pfam" id="PF07969">
    <property type="entry name" value="Amidohydro_3"/>
    <property type="match status" value="1"/>
</dbReference>
<dbReference type="SUPFAM" id="SSF51556">
    <property type="entry name" value="Metallo-dependent hydrolases"/>
    <property type="match status" value="1"/>
</dbReference>